<evidence type="ECO:0000256" key="3">
    <source>
        <dbReference type="ARBA" id="ARBA00022692"/>
    </source>
</evidence>
<feature type="transmembrane region" description="Helical" evidence="6">
    <location>
        <begin position="379"/>
        <end position="399"/>
    </location>
</feature>
<feature type="transmembrane region" description="Helical" evidence="6">
    <location>
        <begin position="126"/>
        <end position="146"/>
    </location>
</feature>
<dbReference type="RefSeq" id="WP_168807845.1">
    <property type="nucleotide sequence ID" value="NZ_CP051204.2"/>
</dbReference>
<organism evidence="7 9">
    <name type="scientific">Chitinophaga oryzae</name>
    <dbReference type="NCBI Taxonomy" id="2725414"/>
    <lineage>
        <taxon>Bacteria</taxon>
        <taxon>Pseudomonadati</taxon>
        <taxon>Bacteroidota</taxon>
        <taxon>Chitinophagia</taxon>
        <taxon>Chitinophagales</taxon>
        <taxon>Chitinophagaceae</taxon>
        <taxon>Chitinophaga</taxon>
    </lineage>
</organism>
<dbReference type="AlphaFoldDB" id="A0AAE6ZJE8"/>
<evidence type="ECO:0000256" key="6">
    <source>
        <dbReference type="SAM" id="Phobius"/>
    </source>
</evidence>
<evidence type="ECO:0000256" key="5">
    <source>
        <dbReference type="ARBA" id="ARBA00023136"/>
    </source>
</evidence>
<dbReference type="Proteomes" id="UP000503144">
    <property type="component" value="Chromosome"/>
</dbReference>
<keyword evidence="4 6" id="KW-1133">Transmembrane helix</keyword>
<name>A0AAE6ZJE8_9BACT</name>
<feature type="transmembrane region" description="Helical" evidence="6">
    <location>
        <begin position="158"/>
        <end position="179"/>
    </location>
</feature>
<reference evidence="7" key="2">
    <citation type="submission" date="2020-09" db="EMBL/GenBank/DDBJ databases">
        <authorList>
            <person name="Kittiwongwattana C."/>
        </authorList>
    </citation>
    <scope>NUCLEOTIDE SEQUENCE</scope>
    <source>
        <strain evidence="7">1310</strain>
    </source>
</reference>
<evidence type="ECO:0000256" key="2">
    <source>
        <dbReference type="ARBA" id="ARBA00022475"/>
    </source>
</evidence>
<dbReference type="Proteomes" id="UP000502421">
    <property type="component" value="Chromosome"/>
</dbReference>
<feature type="transmembrane region" description="Helical" evidence="6">
    <location>
        <begin position="350"/>
        <end position="372"/>
    </location>
</feature>
<reference evidence="9" key="1">
    <citation type="submission" date="2020-04" db="EMBL/GenBank/DDBJ databases">
        <authorList>
            <person name="Kittiwongwattana C."/>
        </authorList>
    </citation>
    <scope>NUCLEOTIDE SEQUENCE [LARGE SCALE GENOMIC DNA]</scope>
    <source>
        <strain evidence="8">1303</strain>
        <strain evidence="9">1310</strain>
    </source>
</reference>
<dbReference type="KEGG" id="coy:HF329_23580"/>
<evidence type="ECO:0000256" key="1">
    <source>
        <dbReference type="ARBA" id="ARBA00004651"/>
    </source>
</evidence>
<keyword evidence="3 6" id="KW-0812">Transmembrane</keyword>
<feature type="transmembrane region" description="Helical" evidence="6">
    <location>
        <begin position="308"/>
        <end position="330"/>
    </location>
</feature>
<evidence type="ECO:0000313" key="9">
    <source>
        <dbReference type="Proteomes" id="UP000502421"/>
    </source>
</evidence>
<comment type="subcellular location">
    <subcellularLocation>
        <location evidence="1">Cell membrane</location>
        <topology evidence="1">Multi-pass membrane protein</topology>
    </subcellularLocation>
</comment>
<accession>A0AAE6ZJE8</accession>
<protein>
    <submittedName>
        <fullName evidence="7">Lipopolysaccharide biosynthesis protein</fullName>
    </submittedName>
</protein>
<sequence length="512" mass="58285">MLQSYTKNYIRIYFWQILSIVLNLLSLFIVIPQLSSQPGVYGIYSICVSAIIFLSYADLGFLSAGYKYASEAYAKRDREREVDILGFICFILFCLVLIFSGVMLLLSFHPEWLIKGINKDSNLIVAQRLLLILAIFSPNVVLQRALQVIFGVRLEDYIYQIVLIAVSICKILSVFYFFRPGHYDIVPYFLFTQIVTTTGLLYAFYLTTKRYGISLMSFLKRLRFSPVLFKEIKALALSTFFITLSWIIYYELDIYAIARLSGAQAVAYYSIGLTCLSFFRSIFGTLFNPFSARFNHFVALNDEKGLRSLYKTVLCVMLPPVVFPIIAIASLSKPFVFSWVGSNFSDSVQIVRLLVLSNILAFISYPSGMLMVANKNIKALYFLAILQPVLFWGGISLLFPFIGYLAFSYFTLLSFMVSGAIYLWISLKFLRMNLLNFLGTVIRPAVLPVLAMLLILIPLSAYLPQEKSKLNLLLTVFAGGTAALIALVIYYFTSTIFCDYIKNIYYKFVRKG</sequence>
<feature type="transmembrane region" description="Helical" evidence="6">
    <location>
        <begin position="43"/>
        <end position="64"/>
    </location>
</feature>
<dbReference type="EMBL" id="CP051205">
    <property type="protein sequence ID" value="QJB34106.1"/>
    <property type="molecule type" value="Genomic_DNA"/>
</dbReference>
<feature type="transmembrane region" description="Helical" evidence="6">
    <location>
        <begin position="84"/>
        <end position="106"/>
    </location>
</feature>
<dbReference type="PANTHER" id="PTHR30250">
    <property type="entry name" value="PST FAMILY PREDICTED COLANIC ACID TRANSPORTER"/>
    <property type="match status" value="1"/>
</dbReference>
<evidence type="ECO:0000256" key="4">
    <source>
        <dbReference type="ARBA" id="ARBA00022989"/>
    </source>
</evidence>
<feature type="transmembrane region" description="Helical" evidence="6">
    <location>
        <begin position="185"/>
        <end position="206"/>
    </location>
</feature>
<feature type="transmembrane region" description="Helical" evidence="6">
    <location>
        <begin position="445"/>
        <end position="464"/>
    </location>
</feature>
<feature type="transmembrane region" description="Helical" evidence="6">
    <location>
        <begin position="268"/>
        <end position="287"/>
    </location>
</feature>
<dbReference type="InterPro" id="IPR050833">
    <property type="entry name" value="Poly_Biosynth_Transport"/>
</dbReference>
<evidence type="ECO:0000313" key="8">
    <source>
        <dbReference type="EMBL" id="QJB40625.1"/>
    </source>
</evidence>
<feature type="transmembrane region" description="Helical" evidence="6">
    <location>
        <begin position="12"/>
        <end position="31"/>
    </location>
</feature>
<feature type="transmembrane region" description="Helical" evidence="6">
    <location>
        <begin position="405"/>
        <end position="425"/>
    </location>
</feature>
<evidence type="ECO:0000313" key="7">
    <source>
        <dbReference type="EMBL" id="QJB34106.1"/>
    </source>
</evidence>
<proteinExistence type="predicted"/>
<keyword evidence="2" id="KW-1003">Cell membrane</keyword>
<evidence type="ECO:0000313" key="10">
    <source>
        <dbReference type="Proteomes" id="UP000503144"/>
    </source>
</evidence>
<keyword evidence="5 6" id="KW-0472">Membrane</keyword>
<dbReference type="EMBL" id="CP051204">
    <property type="protein sequence ID" value="QJB40625.1"/>
    <property type="molecule type" value="Genomic_DNA"/>
</dbReference>
<gene>
    <name evidence="8" type="ORF">HF324_23430</name>
    <name evidence="7" type="ORF">HF329_23580</name>
</gene>
<dbReference type="PANTHER" id="PTHR30250:SF11">
    <property type="entry name" value="O-ANTIGEN TRANSPORTER-RELATED"/>
    <property type="match status" value="1"/>
</dbReference>
<feature type="transmembrane region" description="Helical" evidence="6">
    <location>
        <begin position="227"/>
        <end position="248"/>
    </location>
</feature>
<keyword evidence="10" id="KW-1185">Reference proteome</keyword>
<feature type="transmembrane region" description="Helical" evidence="6">
    <location>
        <begin position="470"/>
        <end position="492"/>
    </location>
</feature>
<dbReference type="GO" id="GO:0005886">
    <property type="term" value="C:plasma membrane"/>
    <property type="evidence" value="ECO:0007669"/>
    <property type="project" value="UniProtKB-SubCell"/>
</dbReference>